<evidence type="ECO:0000313" key="3">
    <source>
        <dbReference type="EMBL" id="MUO45194.1"/>
    </source>
</evidence>
<dbReference type="EMBL" id="MBFA02000025">
    <property type="protein sequence ID" value="MUP13071.1"/>
    <property type="molecule type" value="Genomic_DNA"/>
</dbReference>
<dbReference type="Proteomes" id="UP000179536">
    <property type="component" value="Unassembled WGS sequence"/>
</dbReference>
<evidence type="ECO:0000313" key="5">
    <source>
        <dbReference type="Proteomes" id="UP000179454"/>
    </source>
</evidence>
<dbReference type="InterPro" id="IPR003692">
    <property type="entry name" value="Hydantoinase_B"/>
</dbReference>
<protein>
    <submittedName>
        <fullName evidence="4">Hydantoinase B/oxoprolinase family protein</fullName>
    </submittedName>
</protein>
<evidence type="ECO:0000313" key="4">
    <source>
        <dbReference type="EMBL" id="MUP13071.1"/>
    </source>
</evidence>
<dbReference type="InterPro" id="IPR045079">
    <property type="entry name" value="Oxoprolinase-like"/>
</dbReference>
<sequence length="574" mass="60576">MSNTETLIDAERIADPIAMEVFTNRLLAIADEIANAMIRASFSSNIKERKDCSVALFSSDGRLIAQASHIPLHLGSLMGSVHAVLKRYSLQKITAGDVFLCNDPYVAGGTHTPDISVITPVFHEGKIRYFTANIGHHSDVGGTVPGSIHGGAISIFEEGLRLPVMKLYRAGVLDEDLLSMISLNSRSPEERWLDIKVQAAANERGARLMLELTDALGAEQVTRSIEDVFAYTSARLRNRIAEMQDGTASFTSSIESDGLGDTPVKIQANVTVLGSKLSVDFNGSGPQARGAMNVAESALHASVYYVVKTLLDPGLLPNNGMFTNIEITAPAGSIVNPSAPAAVGARSITCNKVVRALIGAFAQLLPPERAMAAGQDIVPVMVFAGKRRGRKDGYVYLESIGGGSGARHDVDGMDGVHVHVTNTSNLPIEPLETEYDLIVKEYALVNGSAGAGEHRGGMGIAREITAPNGNVIFTARSDGHREGAPGAGGGGSGRPARLVMTAANGDEKLLNPMIANLPLQPGDSVRLETPGGGGFGAPGLRKNSDLRRDLRDGRLSAAESEAQYGASKTAEARH</sequence>
<dbReference type="RefSeq" id="WP_012649088.1">
    <property type="nucleotide sequence ID" value="NZ_AP023283.1"/>
</dbReference>
<feature type="compositionally biased region" description="Basic and acidic residues" evidence="1">
    <location>
        <begin position="542"/>
        <end position="554"/>
    </location>
</feature>
<evidence type="ECO:0000313" key="6">
    <source>
        <dbReference type="Proteomes" id="UP000179536"/>
    </source>
</evidence>
<organism evidence="4 6">
    <name type="scientific">Agrobacterium vitis</name>
    <name type="common">Rhizobium vitis</name>
    <dbReference type="NCBI Taxonomy" id="373"/>
    <lineage>
        <taxon>Bacteria</taxon>
        <taxon>Pseudomonadati</taxon>
        <taxon>Pseudomonadota</taxon>
        <taxon>Alphaproteobacteria</taxon>
        <taxon>Hyphomicrobiales</taxon>
        <taxon>Rhizobiaceae</taxon>
        <taxon>Rhizobium/Agrobacterium group</taxon>
        <taxon>Agrobacterium</taxon>
    </lineage>
</organism>
<accession>A0ABD6HF68</accession>
<reference evidence="5 6" key="1">
    <citation type="submission" date="2019-11" db="EMBL/GenBank/DDBJ databases">
        <title>Whole-genome sequencing of Allorhizobium vitis.</title>
        <authorList>
            <person name="Gan H.M."/>
            <person name="Savka M.A."/>
        </authorList>
    </citation>
    <scope>NUCLEOTIDE SEQUENCE [LARGE SCALE GENOMIC DNA]</scope>
    <source>
        <strain evidence="4 6">RF2/1</strain>
        <strain evidence="3 5">T1/7</strain>
    </source>
</reference>
<feature type="region of interest" description="Disordered" evidence="1">
    <location>
        <begin position="521"/>
        <end position="574"/>
    </location>
</feature>
<dbReference type="Proteomes" id="UP000179454">
    <property type="component" value="Unassembled WGS sequence"/>
</dbReference>
<name>A0ABD6HF68_AGRVI</name>
<dbReference type="AlphaFoldDB" id="A0ABD6HF68"/>
<gene>
    <name evidence="4" type="ORF">BBK91_024795</name>
    <name evidence="3" type="ORF">BBL17_025810</name>
</gene>
<feature type="domain" description="Hydantoinase B/oxoprolinase" evidence="2">
    <location>
        <begin position="15"/>
        <end position="538"/>
    </location>
</feature>
<dbReference type="EMBL" id="MBFE02000030">
    <property type="protein sequence ID" value="MUO45194.1"/>
    <property type="molecule type" value="Genomic_DNA"/>
</dbReference>
<feature type="region of interest" description="Disordered" evidence="1">
    <location>
        <begin position="476"/>
        <end position="496"/>
    </location>
</feature>
<comment type="caution">
    <text evidence="4">The sequence shown here is derived from an EMBL/GenBank/DDBJ whole genome shotgun (WGS) entry which is preliminary data.</text>
</comment>
<dbReference type="PANTHER" id="PTHR11365">
    <property type="entry name" value="5-OXOPROLINASE RELATED"/>
    <property type="match status" value="1"/>
</dbReference>
<dbReference type="PANTHER" id="PTHR11365:SF23">
    <property type="entry name" value="HYPOTHETICAL 5-OXOPROLINASE (EUROFUNG)-RELATED"/>
    <property type="match status" value="1"/>
</dbReference>
<proteinExistence type="predicted"/>
<evidence type="ECO:0000259" key="2">
    <source>
        <dbReference type="Pfam" id="PF02538"/>
    </source>
</evidence>
<keyword evidence="5" id="KW-1185">Reference proteome</keyword>
<evidence type="ECO:0000256" key="1">
    <source>
        <dbReference type="SAM" id="MobiDB-lite"/>
    </source>
</evidence>
<dbReference type="Pfam" id="PF02538">
    <property type="entry name" value="Hydantoinase_B"/>
    <property type="match status" value="1"/>
</dbReference>